<dbReference type="InterPro" id="IPR029510">
    <property type="entry name" value="Ald_DH_CS_GLU"/>
</dbReference>
<keyword evidence="6" id="KW-1185">Reference proteome</keyword>
<dbReference type="Pfam" id="PF00171">
    <property type="entry name" value="Aldedh"/>
    <property type="match status" value="1"/>
</dbReference>
<dbReference type="InterPro" id="IPR016162">
    <property type="entry name" value="Ald_DH_N"/>
</dbReference>
<dbReference type="Gene3D" id="3.40.605.10">
    <property type="entry name" value="Aldehyde Dehydrogenase, Chain A, domain 1"/>
    <property type="match status" value="1"/>
</dbReference>
<dbReference type="Gene3D" id="3.40.309.10">
    <property type="entry name" value="Aldehyde Dehydrogenase, Chain A, domain 2"/>
    <property type="match status" value="1"/>
</dbReference>
<dbReference type="EMBL" id="JBHSXX010000001">
    <property type="protein sequence ID" value="MFC6870847.1"/>
    <property type="molecule type" value="Genomic_DNA"/>
</dbReference>
<dbReference type="PANTHER" id="PTHR11699">
    <property type="entry name" value="ALDEHYDE DEHYDROGENASE-RELATED"/>
    <property type="match status" value="1"/>
</dbReference>
<dbReference type="InterPro" id="IPR016161">
    <property type="entry name" value="Ald_DH/histidinol_DH"/>
</dbReference>
<dbReference type="PROSITE" id="PS00070">
    <property type="entry name" value="ALDEHYDE_DEHYDR_CYS"/>
    <property type="match status" value="1"/>
</dbReference>
<comment type="similarity">
    <text evidence="3">Belongs to the aldehyde dehydrogenase family.</text>
</comment>
<dbReference type="InterPro" id="IPR015590">
    <property type="entry name" value="Aldehyde_DH_dom"/>
</dbReference>
<evidence type="ECO:0000259" key="4">
    <source>
        <dbReference type="Pfam" id="PF00171"/>
    </source>
</evidence>
<feature type="active site" evidence="2">
    <location>
        <position position="262"/>
    </location>
</feature>
<comment type="caution">
    <text evidence="5">The sequence shown here is derived from an EMBL/GenBank/DDBJ whole genome shotgun (WGS) entry which is preliminary data.</text>
</comment>
<evidence type="ECO:0000313" key="6">
    <source>
        <dbReference type="Proteomes" id="UP001596337"/>
    </source>
</evidence>
<dbReference type="InterPro" id="IPR016163">
    <property type="entry name" value="Ald_DH_C"/>
</dbReference>
<proteinExistence type="inferred from homology"/>
<organism evidence="5 6">
    <name type="scientific">Haloechinothrix salitolerans</name>
    <dbReference type="NCBI Taxonomy" id="926830"/>
    <lineage>
        <taxon>Bacteria</taxon>
        <taxon>Bacillati</taxon>
        <taxon>Actinomycetota</taxon>
        <taxon>Actinomycetes</taxon>
        <taxon>Pseudonocardiales</taxon>
        <taxon>Pseudonocardiaceae</taxon>
        <taxon>Haloechinothrix</taxon>
    </lineage>
</organism>
<dbReference type="InterPro" id="IPR016160">
    <property type="entry name" value="Ald_DH_CS_CYS"/>
</dbReference>
<gene>
    <name evidence="5" type="ORF">ACFQGD_27330</name>
</gene>
<feature type="domain" description="Aldehyde dehydrogenase" evidence="4">
    <location>
        <begin position="28"/>
        <end position="486"/>
    </location>
</feature>
<reference evidence="6" key="1">
    <citation type="journal article" date="2019" name="Int. J. Syst. Evol. Microbiol.">
        <title>The Global Catalogue of Microorganisms (GCM) 10K type strain sequencing project: providing services to taxonomists for standard genome sequencing and annotation.</title>
        <authorList>
            <consortium name="The Broad Institute Genomics Platform"/>
            <consortium name="The Broad Institute Genome Sequencing Center for Infectious Disease"/>
            <person name="Wu L."/>
            <person name="Ma J."/>
        </authorList>
    </citation>
    <scope>NUCLEOTIDE SEQUENCE [LARGE SCALE GENOMIC DNA]</scope>
    <source>
        <strain evidence="6">KCTC 32255</strain>
    </source>
</reference>
<dbReference type="Proteomes" id="UP001596337">
    <property type="component" value="Unassembled WGS sequence"/>
</dbReference>
<evidence type="ECO:0000256" key="1">
    <source>
        <dbReference type="ARBA" id="ARBA00023002"/>
    </source>
</evidence>
<evidence type="ECO:0000256" key="3">
    <source>
        <dbReference type="RuleBase" id="RU003345"/>
    </source>
</evidence>
<accession>A0ABW2C830</accession>
<name>A0ABW2C830_9PSEU</name>
<evidence type="ECO:0000313" key="5">
    <source>
        <dbReference type="EMBL" id="MFC6870847.1"/>
    </source>
</evidence>
<dbReference type="SUPFAM" id="SSF53720">
    <property type="entry name" value="ALDH-like"/>
    <property type="match status" value="1"/>
</dbReference>
<evidence type="ECO:0000256" key="2">
    <source>
        <dbReference type="PROSITE-ProRule" id="PRU10007"/>
    </source>
</evidence>
<dbReference type="CDD" id="cd07114">
    <property type="entry name" value="ALDH_DhaS"/>
    <property type="match status" value="1"/>
</dbReference>
<dbReference type="RefSeq" id="WP_345393821.1">
    <property type="nucleotide sequence ID" value="NZ_BAABLA010000020.1"/>
</dbReference>
<sequence>MTSTVTAERDATELARYLMVINGERVEAHSGARFESLDPYRQEPWASAPDAAESDVDDAVAAARAALRGPWGSYTGFQRAALLRQFGDLIARDAAQLSELETRDSGKLLREMSGQLAYIPQWFYYYAGLADKLEGATIPSDKPNFFAYTRHEPVGVVAAIVPWNSPLLLLCWKLAPALAAGCTFVVKPSDYTPATAIELAGLIEEAGFPAGVYNVVTGVGPVAGRALAGHPGVDKVAFTGSTATGISVAHSAADNLSRVTLELGGKSAQVVFADADLAAAANGVIAGVFAASGQTCMAGARLLVQQRVHDDLVQRVVRRAESIKLGDPMDTDTEMGPLANAAQFDKVTALLKTATNDGATIVAGGTADTEQSGLFVRPTVLTDVGPTMEICREEVFGPVLVVIPFEDEEEAIALANDSRYGLAGAVWTKDAHRAHRVAHQLRAGTVWINAYRTIGPNVPFGGFGYSGLGRENGIDAVHEYTETKSIWVELAGATRDPFTLG</sequence>
<protein>
    <submittedName>
        <fullName evidence="5">Aldehyde dehydrogenase</fullName>
    </submittedName>
</protein>
<keyword evidence="1 3" id="KW-0560">Oxidoreductase</keyword>
<dbReference type="PROSITE" id="PS00687">
    <property type="entry name" value="ALDEHYDE_DEHYDR_GLU"/>
    <property type="match status" value="1"/>
</dbReference>